<dbReference type="OrthoDB" id="5871720at2759"/>
<keyword evidence="3" id="KW-1185">Reference proteome</keyword>
<dbReference type="Proteomes" id="UP000614601">
    <property type="component" value="Unassembled WGS sequence"/>
</dbReference>
<gene>
    <name evidence="2" type="ORF">BOKJ2_LOCUS5751</name>
</gene>
<name>A0A811KHX4_9BILA</name>
<comment type="caution">
    <text evidence="2">The sequence shown here is derived from an EMBL/GenBank/DDBJ whole genome shotgun (WGS) entry which is preliminary data.</text>
</comment>
<dbReference type="AlphaFoldDB" id="A0A811KHX4"/>
<dbReference type="EMBL" id="CAJFDH010000003">
    <property type="protein sequence ID" value="CAD5214754.1"/>
    <property type="molecule type" value="Genomic_DNA"/>
</dbReference>
<evidence type="ECO:0000256" key="1">
    <source>
        <dbReference type="SAM" id="SignalP"/>
    </source>
</evidence>
<dbReference type="EMBL" id="CAJFCW020000003">
    <property type="protein sequence ID" value="CAG9103215.1"/>
    <property type="molecule type" value="Genomic_DNA"/>
</dbReference>
<reference evidence="2" key="1">
    <citation type="submission" date="2020-09" db="EMBL/GenBank/DDBJ databases">
        <authorList>
            <person name="Kikuchi T."/>
        </authorList>
    </citation>
    <scope>NUCLEOTIDE SEQUENCE</scope>
    <source>
        <strain evidence="2">SH1</strain>
    </source>
</reference>
<dbReference type="Proteomes" id="UP000783686">
    <property type="component" value="Unassembled WGS sequence"/>
</dbReference>
<feature type="chain" id="PRO_5035681649" evidence="1">
    <location>
        <begin position="23"/>
        <end position="89"/>
    </location>
</feature>
<organism evidence="2 3">
    <name type="scientific">Bursaphelenchus okinawaensis</name>
    <dbReference type="NCBI Taxonomy" id="465554"/>
    <lineage>
        <taxon>Eukaryota</taxon>
        <taxon>Metazoa</taxon>
        <taxon>Ecdysozoa</taxon>
        <taxon>Nematoda</taxon>
        <taxon>Chromadorea</taxon>
        <taxon>Rhabditida</taxon>
        <taxon>Tylenchina</taxon>
        <taxon>Tylenchomorpha</taxon>
        <taxon>Aphelenchoidea</taxon>
        <taxon>Aphelenchoididae</taxon>
        <taxon>Bursaphelenchus</taxon>
    </lineage>
</organism>
<evidence type="ECO:0000313" key="3">
    <source>
        <dbReference type="Proteomes" id="UP000614601"/>
    </source>
</evidence>
<sequence>MSNTSLLSVLLFVVLFVVTVRSQIFDEDEVINSLLLRRLRRSYGAPSAVEFPRVVDFVVEPKRNIRNSRYSDYTPTPCRWKLCASLFGY</sequence>
<feature type="signal peptide" evidence="1">
    <location>
        <begin position="1"/>
        <end position="22"/>
    </location>
</feature>
<evidence type="ECO:0000313" key="2">
    <source>
        <dbReference type="EMBL" id="CAD5214754.1"/>
    </source>
</evidence>
<protein>
    <submittedName>
        <fullName evidence="2">Uncharacterized protein</fullName>
    </submittedName>
</protein>
<proteinExistence type="predicted"/>
<accession>A0A811KHX4</accession>
<keyword evidence="1" id="KW-0732">Signal</keyword>